<organism evidence="4 5">
    <name type="scientific">Cymbomonas tetramitiformis</name>
    <dbReference type="NCBI Taxonomy" id="36881"/>
    <lineage>
        <taxon>Eukaryota</taxon>
        <taxon>Viridiplantae</taxon>
        <taxon>Chlorophyta</taxon>
        <taxon>Pyramimonadophyceae</taxon>
        <taxon>Pyramimonadales</taxon>
        <taxon>Pyramimonadaceae</taxon>
        <taxon>Cymbomonas</taxon>
    </lineage>
</organism>
<dbReference type="InterPro" id="IPR035892">
    <property type="entry name" value="C2_domain_sf"/>
</dbReference>
<dbReference type="InterPro" id="IPR029033">
    <property type="entry name" value="His_PPase_superfam"/>
</dbReference>
<accession>A0AAE0CC54</accession>
<dbReference type="SUPFAM" id="SSF53254">
    <property type="entry name" value="Phosphoglycerate mutase-like"/>
    <property type="match status" value="1"/>
</dbReference>
<comment type="caution">
    <text evidence="4">The sequence shown here is derived from an EMBL/GenBank/DDBJ whole genome shotgun (WGS) entry which is preliminary data.</text>
</comment>
<evidence type="ECO:0000256" key="1">
    <source>
        <dbReference type="ARBA" id="ARBA00038362"/>
    </source>
</evidence>
<dbReference type="Gene3D" id="3.40.50.1240">
    <property type="entry name" value="Phosphoglycerate mutase-like"/>
    <property type="match status" value="1"/>
</dbReference>
<evidence type="ECO:0000256" key="2">
    <source>
        <dbReference type="SAM" id="MobiDB-lite"/>
    </source>
</evidence>
<dbReference type="PANTHER" id="PTHR48100">
    <property type="entry name" value="BROAD-SPECIFICITY PHOSPHATASE YOR283W-RELATED"/>
    <property type="match status" value="1"/>
</dbReference>
<dbReference type="Pfam" id="PF00168">
    <property type="entry name" value="C2"/>
    <property type="match status" value="1"/>
</dbReference>
<dbReference type="GO" id="GO:0005829">
    <property type="term" value="C:cytosol"/>
    <property type="evidence" value="ECO:0007669"/>
    <property type="project" value="TreeGrafter"/>
</dbReference>
<protein>
    <recommendedName>
        <fullName evidence="3">C2 domain-containing protein</fullName>
    </recommendedName>
</protein>
<dbReference type="PROSITE" id="PS00175">
    <property type="entry name" value="PG_MUTASE"/>
    <property type="match status" value="1"/>
</dbReference>
<dbReference type="PANTHER" id="PTHR48100:SF44">
    <property type="entry name" value="PHOSPHATASE C1620.13-RELATED"/>
    <property type="match status" value="1"/>
</dbReference>
<feature type="domain" description="C2" evidence="3">
    <location>
        <begin position="30"/>
        <end position="156"/>
    </location>
</feature>
<evidence type="ECO:0000313" key="4">
    <source>
        <dbReference type="EMBL" id="KAK3251205.1"/>
    </source>
</evidence>
<sequence length="472" mass="53316">MDINEFLSMNFDFCSCQGRVEKKKFLENLERHAPASAVWSSEGMQRNLVIKVIKASNLPKMDIVGVCDPFVRMWITDENLIKKTEKYSTVTHNETADATFNAIREIEYTHESNDVLHLEVFDEDLKTQSVELSDFIGRILVPIEDIVPGHVYNLPLRDDAGRETQSRLSFSRLTQPLVTRKRLFLVRHGESEWNEAQEKKHLVNMMKQVDHPLNGVGIAQAQELQAKWKPRFDKMSQTLKETRNTSEDSWEADFFCAEKVFASPLTRAVQTALLALTDHPAITEAGITLMRNLREVKNAGSRDTVGKAVGDDIRSRALGKLSKQLPGEDLAKLDKVTFDDNDVKSEWWLGTEQFEGEKDVKTRLHDVASSLKYEEAQNIILAGHSLYFRSFVREFIGSQCRVQQPELSQQLIKHKLANGACLGLEVEFSNILPTILSAKLMFGTKVANGKEDGHQEPASPAEALKVDVDTST</sequence>
<dbReference type="CDD" id="cd07067">
    <property type="entry name" value="HP_PGM_like"/>
    <property type="match status" value="1"/>
</dbReference>
<dbReference type="SUPFAM" id="SSF49562">
    <property type="entry name" value="C2 domain (Calcium/lipid-binding domain, CaLB)"/>
    <property type="match status" value="1"/>
</dbReference>
<dbReference type="GO" id="GO:0016791">
    <property type="term" value="F:phosphatase activity"/>
    <property type="evidence" value="ECO:0007669"/>
    <property type="project" value="TreeGrafter"/>
</dbReference>
<reference evidence="4 5" key="1">
    <citation type="journal article" date="2015" name="Genome Biol. Evol.">
        <title>Comparative Genomics of a Bacterivorous Green Alga Reveals Evolutionary Causalities and Consequences of Phago-Mixotrophic Mode of Nutrition.</title>
        <authorList>
            <person name="Burns J.A."/>
            <person name="Paasch A."/>
            <person name="Narechania A."/>
            <person name="Kim E."/>
        </authorList>
    </citation>
    <scope>NUCLEOTIDE SEQUENCE [LARGE SCALE GENOMIC DNA]</scope>
    <source>
        <strain evidence="4 5">PLY_AMNH</strain>
    </source>
</reference>
<keyword evidence="5" id="KW-1185">Reference proteome</keyword>
<gene>
    <name evidence="4" type="ORF">CYMTET_39445</name>
</gene>
<dbReference type="Gene3D" id="2.60.40.150">
    <property type="entry name" value="C2 domain"/>
    <property type="match status" value="1"/>
</dbReference>
<name>A0AAE0CC54_9CHLO</name>
<comment type="similarity">
    <text evidence="1">Belongs to the phosphoglycerate mutase family.</text>
</comment>
<evidence type="ECO:0000313" key="5">
    <source>
        <dbReference type="Proteomes" id="UP001190700"/>
    </source>
</evidence>
<dbReference type="EMBL" id="LGRX02026190">
    <property type="protein sequence ID" value="KAK3251205.1"/>
    <property type="molecule type" value="Genomic_DNA"/>
</dbReference>
<dbReference type="Proteomes" id="UP001190700">
    <property type="component" value="Unassembled WGS sequence"/>
</dbReference>
<dbReference type="AlphaFoldDB" id="A0AAE0CC54"/>
<dbReference type="SMART" id="SM00855">
    <property type="entry name" value="PGAM"/>
    <property type="match status" value="1"/>
</dbReference>
<dbReference type="InterPro" id="IPR000008">
    <property type="entry name" value="C2_dom"/>
</dbReference>
<proteinExistence type="inferred from homology"/>
<feature type="region of interest" description="Disordered" evidence="2">
    <location>
        <begin position="450"/>
        <end position="472"/>
    </location>
</feature>
<dbReference type="Pfam" id="PF00300">
    <property type="entry name" value="His_Phos_1"/>
    <property type="match status" value="1"/>
</dbReference>
<dbReference type="InterPro" id="IPR050275">
    <property type="entry name" value="PGM_Phosphatase"/>
</dbReference>
<dbReference type="PROSITE" id="PS50004">
    <property type="entry name" value="C2"/>
    <property type="match status" value="1"/>
</dbReference>
<dbReference type="InterPro" id="IPR001345">
    <property type="entry name" value="PG/BPGM_mutase_AS"/>
</dbReference>
<dbReference type="InterPro" id="IPR013078">
    <property type="entry name" value="His_Pase_superF_clade-1"/>
</dbReference>
<evidence type="ECO:0000259" key="3">
    <source>
        <dbReference type="PROSITE" id="PS50004"/>
    </source>
</evidence>
<dbReference type="SMART" id="SM00239">
    <property type="entry name" value="C2"/>
    <property type="match status" value="1"/>
</dbReference>
<dbReference type="CDD" id="cd00030">
    <property type="entry name" value="C2"/>
    <property type="match status" value="1"/>
</dbReference>